<evidence type="ECO:0000256" key="3">
    <source>
        <dbReference type="ARBA" id="ARBA00011270"/>
    </source>
</evidence>
<dbReference type="GO" id="GO:0005829">
    <property type="term" value="C:cytosol"/>
    <property type="evidence" value="ECO:0007669"/>
    <property type="project" value="TreeGrafter"/>
</dbReference>
<evidence type="ECO:0000256" key="2">
    <source>
        <dbReference type="ARBA" id="ARBA00004733"/>
    </source>
</evidence>
<dbReference type="PANTHER" id="PTHR43406">
    <property type="entry name" value="TRYPTOPHAN SYNTHASE, ALPHA CHAIN"/>
    <property type="match status" value="1"/>
</dbReference>
<comment type="function">
    <text evidence="1 9">The alpha subunit is responsible for the aldol cleavage of indoleglycerol phosphate to indole and glyceraldehyde 3-phosphate.</text>
</comment>
<dbReference type="InterPro" id="IPR013785">
    <property type="entry name" value="Aldolase_TIM"/>
</dbReference>
<evidence type="ECO:0000256" key="9">
    <source>
        <dbReference type="HAMAP-Rule" id="MF_00131"/>
    </source>
</evidence>
<keyword evidence="5 9" id="KW-0822">Tryptophan biosynthesis</keyword>
<feature type="active site" description="Proton acceptor" evidence="9">
    <location>
        <position position="49"/>
    </location>
</feature>
<dbReference type="InterPro" id="IPR011060">
    <property type="entry name" value="RibuloseP-bd_barrel"/>
</dbReference>
<comment type="subunit">
    <text evidence="3 9">Tetramer of two alpha and two beta chains.</text>
</comment>
<dbReference type="GO" id="GO:0004834">
    <property type="term" value="F:tryptophan synthase activity"/>
    <property type="evidence" value="ECO:0007669"/>
    <property type="project" value="UniProtKB-UniRule"/>
</dbReference>
<protein>
    <recommendedName>
        <fullName evidence="9">Tryptophan synthase alpha chain</fullName>
        <ecNumber evidence="9">4.2.1.20</ecNumber>
    </recommendedName>
</protein>
<dbReference type="PROSITE" id="PS00167">
    <property type="entry name" value="TRP_SYNTHASE_ALPHA"/>
    <property type="match status" value="1"/>
</dbReference>
<keyword evidence="12" id="KW-1185">Reference proteome</keyword>
<evidence type="ECO:0000256" key="8">
    <source>
        <dbReference type="ARBA" id="ARBA00049047"/>
    </source>
</evidence>
<evidence type="ECO:0000256" key="6">
    <source>
        <dbReference type="ARBA" id="ARBA00023141"/>
    </source>
</evidence>
<dbReference type="RefSeq" id="WP_091711767.1">
    <property type="nucleotide sequence ID" value="NZ_FOSH01000003.1"/>
</dbReference>
<dbReference type="UniPathway" id="UPA00035">
    <property type="reaction ID" value="UER00044"/>
</dbReference>
<evidence type="ECO:0000256" key="7">
    <source>
        <dbReference type="ARBA" id="ARBA00023239"/>
    </source>
</evidence>
<dbReference type="EC" id="4.2.1.20" evidence="9"/>
<dbReference type="FunFam" id="3.20.20.70:FF:000037">
    <property type="entry name" value="Tryptophan synthase alpha chain"/>
    <property type="match status" value="1"/>
</dbReference>
<dbReference type="CDD" id="cd04724">
    <property type="entry name" value="Tryptophan_synthase_alpha"/>
    <property type="match status" value="1"/>
</dbReference>
<organism evidence="11 12">
    <name type="scientific">Methylophaga sulfidovorans</name>
    <dbReference type="NCBI Taxonomy" id="45496"/>
    <lineage>
        <taxon>Bacteria</taxon>
        <taxon>Pseudomonadati</taxon>
        <taxon>Pseudomonadota</taxon>
        <taxon>Gammaproteobacteria</taxon>
        <taxon>Thiotrichales</taxon>
        <taxon>Piscirickettsiaceae</taxon>
        <taxon>Methylophaga</taxon>
    </lineage>
</organism>
<dbReference type="OrthoDB" id="9804578at2"/>
<dbReference type="Proteomes" id="UP000198924">
    <property type="component" value="Unassembled WGS sequence"/>
</dbReference>
<dbReference type="STRING" id="45496.SAMN04488079_103140"/>
<proteinExistence type="inferred from homology"/>
<dbReference type="EMBL" id="FOSH01000003">
    <property type="protein sequence ID" value="SFJ96873.1"/>
    <property type="molecule type" value="Genomic_DNA"/>
</dbReference>
<dbReference type="PANTHER" id="PTHR43406:SF1">
    <property type="entry name" value="TRYPTOPHAN SYNTHASE ALPHA CHAIN, CHLOROPLASTIC"/>
    <property type="match status" value="1"/>
</dbReference>
<comment type="catalytic activity">
    <reaction evidence="8 9">
        <text>(1S,2R)-1-C-(indol-3-yl)glycerol 3-phosphate + L-serine = D-glyceraldehyde 3-phosphate + L-tryptophan + H2O</text>
        <dbReference type="Rhea" id="RHEA:10532"/>
        <dbReference type="ChEBI" id="CHEBI:15377"/>
        <dbReference type="ChEBI" id="CHEBI:33384"/>
        <dbReference type="ChEBI" id="CHEBI:57912"/>
        <dbReference type="ChEBI" id="CHEBI:58866"/>
        <dbReference type="ChEBI" id="CHEBI:59776"/>
        <dbReference type="EC" id="4.2.1.20"/>
    </reaction>
</comment>
<evidence type="ECO:0000256" key="4">
    <source>
        <dbReference type="ARBA" id="ARBA00022605"/>
    </source>
</evidence>
<reference evidence="12" key="1">
    <citation type="submission" date="2016-10" db="EMBL/GenBank/DDBJ databases">
        <authorList>
            <person name="Varghese N."/>
            <person name="Submissions S."/>
        </authorList>
    </citation>
    <scope>NUCLEOTIDE SEQUENCE [LARGE SCALE GENOMIC DNA]</scope>
    <source>
        <strain evidence="12">DSM 11578</strain>
    </source>
</reference>
<keyword evidence="6 9" id="KW-0057">Aromatic amino acid biosynthesis</keyword>
<evidence type="ECO:0000256" key="5">
    <source>
        <dbReference type="ARBA" id="ARBA00022822"/>
    </source>
</evidence>
<evidence type="ECO:0000256" key="1">
    <source>
        <dbReference type="ARBA" id="ARBA00003365"/>
    </source>
</evidence>
<dbReference type="NCBIfam" id="TIGR00262">
    <property type="entry name" value="trpA"/>
    <property type="match status" value="1"/>
</dbReference>
<keyword evidence="4 9" id="KW-0028">Amino-acid biosynthesis</keyword>
<name>A0A1I3VPJ9_9GAMM</name>
<comment type="similarity">
    <text evidence="9 10">Belongs to the TrpA family.</text>
</comment>
<dbReference type="InterPro" id="IPR018204">
    <property type="entry name" value="Trp_synthase_alpha_AS"/>
</dbReference>
<feature type="active site" description="Proton acceptor" evidence="9">
    <location>
        <position position="60"/>
    </location>
</feature>
<accession>A0A1I3VPJ9</accession>
<dbReference type="AlphaFoldDB" id="A0A1I3VPJ9"/>
<evidence type="ECO:0000313" key="12">
    <source>
        <dbReference type="Proteomes" id="UP000198924"/>
    </source>
</evidence>
<comment type="pathway">
    <text evidence="2 9">Amino-acid biosynthesis; L-tryptophan biosynthesis; L-tryptophan from chorismate: step 5/5.</text>
</comment>
<dbReference type="InterPro" id="IPR002028">
    <property type="entry name" value="Trp_synthase_suA"/>
</dbReference>
<keyword evidence="7 9" id="KW-0456">Lyase</keyword>
<dbReference type="Pfam" id="PF00290">
    <property type="entry name" value="Trp_syntA"/>
    <property type="match status" value="1"/>
</dbReference>
<evidence type="ECO:0000256" key="10">
    <source>
        <dbReference type="RuleBase" id="RU003662"/>
    </source>
</evidence>
<sequence>MSRISQCFKKLKADGQTALIPYVTAGDPEPWVTVPLLHALVDAGADIIELGIPFSDPMSDGPVIQKACERALKNDVSVKSVLEMVKKFREKNSETPIVLMGYANPIEAIGYPTFAKLAKEAGVDGVLTVDVPPEESDDFRQIMDEHEIDTIYLVAPTTSNERMSMIASYARGFIYYVSIKGVTGSASLDITEVNEKLALLRERTDLPLGVGFGIRDGKSAAAVAEIADAVVVGSTLVKCIEEHAQRLEELPVAVAGLLAEMRHAINARDLAKA</sequence>
<dbReference type="Gene3D" id="3.20.20.70">
    <property type="entry name" value="Aldolase class I"/>
    <property type="match status" value="1"/>
</dbReference>
<evidence type="ECO:0000313" key="11">
    <source>
        <dbReference type="EMBL" id="SFJ96873.1"/>
    </source>
</evidence>
<dbReference type="SUPFAM" id="SSF51366">
    <property type="entry name" value="Ribulose-phoshate binding barrel"/>
    <property type="match status" value="1"/>
</dbReference>
<dbReference type="HAMAP" id="MF_00131">
    <property type="entry name" value="Trp_synth_alpha"/>
    <property type="match status" value="1"/>
</dbReference>
<gene>
    <name evidence="9" type="primary">trpA</name>
    <name evidence="11" type="ORF">SAMN04488079_103140</name>
</gene>